<dbReference type="STRING" id="593750.Metfor_2334"/>
<dbReference type="Proteomes" id="UP000010824">
    <property type="component" value="Chromosome"/>
</dbReference>
<name>L0HJ56_METFS</name>
<organism evidence="1 2">
    <name type="scientific">Methanoregula formicica (strain DSM 22288 / NBRC 105244 / SMSP)</name>
    <dbReference type="NCBI Taxonomy" id="593750"/>
    <lineage>
        <taxon>Archaea</taxon>
        <taxon>Methanobacteriati</taxon>
        <taxon>Methanobacteriota</taxon>
        <taxon>Stenosarchaea group</taxon>
        <taxon>Methanomicrobia</taxon>
        <taxon>Methanomicrobiales</taxon>
        <taxon>Methanoregulaceae</taxon>
        <taxon>Methanoregula</taxon>
    </lineage>
</organism>
<protein>
    <submittedName>
        <fullName evidence="1">Uncharacterized protein</fullName>
    </submittedName>
</protein>
<keyword evidence="2" id="KW-1185">Reference proteome</keyword>
<dbReference type="HOGENOM" id="CLU_1599007_0_0_2"/>
<gene>
    <name evidence="1" type="ordered locus">Metfor_2334</name>
</gene>
<reference evidence="2" key="1">
    <citation type="submission" date="2011-12" db="EMBL/GenBank/DDBJ databases">
        <title>Complete sequence of Methanoregula formicicum SMSP.</title>
        <authorList>
            <person name="Lucas S."/>
            <person name="Han J."/>
            <person name="Lapidus A."/>
            <person name="Cheng J.-F."/>
            <person name="Goodwin L."/>
            <person name="Pitluck S."/>
            <person name="Peters L."/>
            <person name="Ovchinnikova G."/>
            <person name="Teshima H."/>
            <person name="Detter J.C."/>
            <person name="Han C."/>
            <person name="Tapia R."/>
            <person name="Land M."/>
            <person name="Hauser L."/>
            <person name="Kyrpides N."/>
            <person name="Ivanova N."/>
            <person name="Pagani I."/>
            <person name="Imachi H."/>
            <person name="Tamaki H."/>
            <person name="Sekiguchi Y."/>
            <person name="Kamagata Y."/>
            <person name="Cadillo-Quiroz H."/>
            <person name="Zinder S."/>
            <person name="Liu W.-T."/>
            <person name="Woyke T."/>
        </authorList>
    </citation>
    <scope>NUCLEOTIDE SEQUENCE [LARGE SCALE GENOMIC DNA]</scope>
    <source>
        <strain evidence="2">DSM 22288 / NBRC 105244 / SMSP</strain>
    </source>
</reference>
<sequence length="157" mass="17755">MPGETGPAATVTGLYRGTFSGLEPLTKETPLTLEEVRRNPVFYELDLGDTPGEADLIVDVIYDNMQPQRLPDLMRGTDIPRGVRFWPDWFEVPPYREMRDVTGRRVYPRAMGTHTVRFRTAKRKRPGLARDFSPANGGYVSPAFEMVIGGERSDDFC</sequence>
<proteinExistence type="predicted"/>
<dbReference type="InParanoid" id="L0HJ56"/>
<dbReference type="GeneID" id="14309726"/>
<dbReference type="AlphaFoldDB" id="L0HJ56"/>
<dbReference type="eggNOG" id="arCOG12679">
    <property type="taxonomic scope" value="Archaea"/>
</dbReference>
<dbReference type="RefSeq" id="WP_015286301.1">
    <property type="nucleotide sequence ID" value="NC_019943.1"/>
</dbReference>
<dbReference type="EMBL" id="CP003167">
    <property type="protein sequence ID" value="AGB03338.1"/>
    <property type="molecule type" value="Genomic_DNA"/>
</dbReference>
<evidence type="ECO:0000313" key="1">
    <source>
        <dbReference type="EMBL" id="AGB03338.1"/>
    </source>
</evidence>
<dbReference type="KEGG" id="mfo:Metfor_2334"/>
<accession>L0HJ56</accession>
<evidence type="ECO:0000313" key="2">
    <source>
        <dbReference type="Proteomes" id="UP000010824"/>
    </source>
</evidence>
<reference evidence="1 2" key="2">
    <citation type="journal article" date="2014" name="Genome Announc.">
        <title>Complete Genome Sequence of Methanoregula formicica SMSPT, a Mesophilic Hydrogenotrophic Methanogen Isolated from a Methanogenic Upflow Anaerobic Sludge Blanket Reactor.</title>
        <authorList>
            <person name="Yamamoto K."/>
            <person name="Tamaki H."/>
            <person name="Cadillo-Quiroz H."/>
            <person name="Imachi H."/>
            <person name="Kyrpides N."/>
            <person name="Woyke T."/>
            <person name="Goodwin L."/>
            <person name="Zinder S.H."/>
            <person name="Kamagata Y."/>
            <person name="Liu W.T."/>
        </authorList>
    </citation>
    <scope>NUCLEOTIDE SEQUENCE [LARGE SCALE GENOMIC DNA]</scope>
    <source>
        <strain evidence="2">DSM 22288 / NBRC 105244 / SMSP</strain>
    </source>
</reference>